<sequence>MIVTGNKARTPNSLRISTRRSLQLDPYDRNARTYCLLVQ</sequence>
<reference evidence="1" key="1">
    <citation type="submission" date="2019-07" db="EMBL/GenBank/DDBJ databases">
        <title>Annotation for the trematode Paragonimus miyazaki's.</title>
        <authorList>
            <person name="Choi Y.-J."/>
        </authorList>
    </citation>
    <scope>NUCLEOTIDE SEQUENCE</scope>
    <source>
        <strain evidence="1">Japan</strain>
    </source>
</reference>
<proteinExistence type="predicted"/>
<dbReference type="AlphaFoldDB" id="A0A8S9YCJ0"/>
<keyword evidence="2" id="KW-1185">Reference proteome</keyword>
<evidence type="ECO:0000313" key="2">
    <source>
        <dbReference type="Proteomes" id="UP000822476"/>
    </source>
</evidence>
<accession>A0A8S9YCJ0</accession>
<comment type="caution">
    <text evidence="1">The sequence shown here is derived from an EMBL/GenBank/DDBJ whole genome shotgun (WGS) entry which is preliminary data.</text>
</comment>
<dbReference type="Proteomes" id="UP000822476">
    <property type="component" value="Unassembled WGS sequence"/>
</dbReference>
<evidence type="ECO:0000313" key="1">
    <source>
        <dbReference type="EMBL" id="KAF7233992.1"/>
    </source>
</evidence>
<gene>
    <name evidence="1" type="ORF">EG68_11827</name>
</gene>
<dbReference type="EMBL" id="JTDE01014806">
    <property type="protein sequence ID" value="KAF7233992.1"/>
    <property type="molecule type" value="Genomic_DNA"/>
</dbReference>
<protein>
    <submittedName>
        <fullName evidence="1">Uncharacterized protein</fullName>
    </submittedName>
</protein>
<name>A0A8S9YCJ0_9TREM</name>
<organism evidence="1 2">
    <name type="scientific">Paragonimus skrjabini miyazakii</name>
    <dbReference type="NCBI Taxonomy" id="59628"/>
    <lineage>
        <taxon>Eukaryota</taxon>
        <taxon>Metazoa</taxon>
        <taxon>Spiralia</taxon>
        <taxon>Lophotrochozoa</taxon>
        <taxon>Platyhelminthes</taxon>
        <taxon>Trematoda</taxon>
        <taxon>Digenea</taxon>
        <taxon>Plagiorchiida</taxon>
        <taxon>Troglotremata</taxon>
        <taxon>Troglotrematidae</taxon>
        <taxon>Paragonimus</taxon>
    </lineage>
</organism>